<dbReference type="SUPFAM" id="SSF56322">
    <property type="entry name" value="ADC synthase"/>
    <property type="match status" value="1"/>
</dbReference>
<dbReference type="PRINTS" id="PR00095">
    <property type="entry name" value="ANTSNTHASEI"/>
</dbReference>
<protein>
    <submittedName>
        <fullName evidence="3">Aminodeoxychorismate synthase, component I</fullName>
    </submittedName>
</protein>
<dbReference type="InterPro" id="IPR005801">
    <property type="entry name" value="ADC_synthase"/>
</dbReference>
<gene>
    <name evidence="3" type="ORF">GCM10007392_18300</name>
</gene>
<feature type="domain" description="Chorismate-utilising enzyme C-terminal" evidence="2">
    <location>
        <begin position="186"/>
        <end position="441"/>
    </location>
</feature>
<reference evidence="3" key="2">
    <citation type="submission" date="2020-09" db="EMBL/GenBank/DDBJ databases">
        <authorList>
            <person name="Sun Q."/>
            <person name="Kim S."/>
        </authorList>
    </citation>
    <scope>NUCLEOTIDE SEQUENCE</scope>
    <source>
        <strain evidence="3">KCTC 22169</strain>
    </source>
</reference>
<reference evidence="3" key="1">
    <citation type="journal article" date="2014" name="Int. J. Syst. Evol. Microbiol.">
        <title>Complete genome sequence of Corynebacterium casei LMG S-19264T (=DSM 44701T), isolated from a smear-ripened cheese.</title>
        <authorList>
            <consortium name="US DOE Joint Genome Institute (JGI-PGF)"/>
            <person name="Walter F."/>
            <person name="Albersmeier A."/>
            <person name="Kalinowski J."/>
            <person name="Ruckert C."/>
        </authorList>
    </citation>
    <scope>NUCLEOTIDE SEQUENCE</scope>
    <source>
        <strain evidence="3">KCTC 22169</strain>
    </source>
</reference>
<accession>A0A918K608</accession>
<dbReference type="Gene3D" id="3.60.120.10">
    <property type="entry name" value="Anthranilate synthase"/>
    <property type="match status" value="1"/>
</dbReference>
<keyword evidence="4" id="KW-1185">Reference proteome</keyword>
<evidence type="ECO:0000313" key="3">
    <source>
        <dbReference type="EMBL" id="GGX51374.1"/>
    </source>
</evidence>
<dbReference type="Proteomes" id="UP000626148">
    <property type="component" value="Unassembled WGS sequence"/>
</dbReference>
<dbReference type="EMBL" id="BMXR01000004">
    <property type="protein sequence ID" value="GGX51374.1"/>
    <property type="molecule type" value="Genomic_DNA"/>
</dbReference>
<dbReference type="Pfam" id="PF00425">
    <property type="entry name" value="Chorismate_bind"/>
    <property type="match status" value="1"/>
</dbReference>
<comment type="caution">
    <text evidence="3">The sequence shown here is derived from an EMBL/GenBank/DDBJ whole genome shotgun (WGS) entry which is preliminary data.</text>
</comment>
<dbReference type="GO" id="GO:0046820">
    <property type="term" value="F:4-amino-4-deoxychorismate synthase activity"/>
    <property type="evidence" value="ECO:0007669"/>
    <property type="project" value="TreeGrafter"/>
</dbReference>
<sequence>MVLERLELPYCASALPYFQHLANEPGAIWFHSGQPLRPGHRWEWCSAWPTERYRYLGQGRVRVDRPLGTESVHCDDFFRFLAQQVRPGPGLNIPFSSGLAGHLDYELGYELHSLTGRHTPRAELACVGRYDWSLVTDHDTRRSWLLIHEDCPADIRDRALTLRGASTGVPPLEGLPRVRWQSLMSEATYQDRFERIREYILAGDIYQANLTRQWRATLPENVSDWALYRHLIERVPAPFSVYHKAADHTLLSVSPERFITIDQDRMTTQPIKGTRRRGKSEAEDRQLAEELSASEKDRAENLMIVDLLRNDLSRNAAIGSVKVPDLFKLETFSNVHHLVSTITARLKSGSTPLDALRDAFPGGSITGAPKRRAMEIIEELELAPRGSYCGSAFWLGDDGCFDSNILIRSLVRQHDRLVCSGGGGIVADSVGDEEYKESATKVRQLLEALGRIDD</sequence>
<dbReference type="GO" id="GO:0009396">
    <property type="term" value="P:folic acid-containing compound biosynthetic process"/>
    <property type="evidence" value="ECO:0007669"/>
    <property type="project" value="InterPro"/>
</dbReference>
<dbReference type="AlphaFoldDB" id="A0A918K608"/>
<evidence type="ECO:0000256" key="1">
    <source>
        <dbReference type="SAM" id="MobiDB-lite"/>
    </source>
</evidence>
<name>A0A918K608_9GAMM</name>
<dbReference type="InterPro" id="IPR015890">
    <property type="entry name" value="Chorismate_C"/>
</dbReference>
<evidence type="ECO:0000313" key="4">
    <source>
        <dbReference type="Proteomes" id="UP000626148"/>
    </source>
</evidence>
<dbReference type="PANTHER" id="PTHR11236:SF50">
    <property type="entry name" value="AMINODEOXYCHORISMATE SYNTHASE COMPONENT 1"/>
    <property type="match status" value="1"/>
</dbReference>
<dbReference type="GO" id="GO:0000162">
    <property type="term" value="P:L-tryptophan biosynthetic process"/>
    <property type="evidence" value="ECO:0007669"/>
    <property type="project" value="TreeGrafter"/>
</dbReference>
<dbReference type="NCBIfam" id="TIGR00553">
    <property type="entry name" value="pabB"/>
    <property type="match status" value="1"/>
</dbReference>
<feature type="compositionally biased region" description="Basic and acidic residues" evidence="1">
    <location>
        <begin position="279"/>
        <end position="292"/>
    </location>
</feature>
<evidence type="ECO:0000259" key="2">
    <source>
        <dbReference type="Pfam" id="PF00425"/>
    </source>
</evidence>
<dbReference type="InterPro" id="IPR019999">
    <property type="entry name" value="Anth_synth_I-like"/>
</dbReference>
<proteinExistence type="predicted"/>
<organism evidence="3 4">
    <name type="scientific">Saccharospirillum salsuginis</name>
    <dbReference type="NCBI Taxonomy" id="418750"/>
    <lineage>
        <taxon>Bacteria</taxon>
        <taxon>Pseudomonadati</taxon>
        <taxon>Pseudomonadota</taxon>
        <taxon>Gammaproteobacteria</taxon>
        <taxon>Oceanospirillales</taxon>
        <taxon>Saccharospirillaceae</taxon>
        <taxon>Saccharospirillum</taxon>
    </lineage>
</organism>
<dbReference type="PANTHER" id="PTHR11236">
    <property type="entry name" value="AMINOBENZOATE/ANTHRANILATE SYNTHASE"/>
    <property type="match status" value="1"/>
</dbReference>
<feature type="region of interest" description="Disordered" evidence="1">
    <location>
        <begin position="269"/>
        <end position="292"/>
    </location>
</feature>
<dbReference type="InterPro" id="IPR005802">
    <property type="entry name" value="ADC_synth_comp_1"/>
</dbReference>